<keyword evidence="6" id="KW-0677">Repeat</keyword>
<keyword evidence="8 13" id="KW-0413">Isomerase</keyword>
<dbReference type="GO" id="GO:0005788">
    <property type="term" value="C:endoplasmic reticulum lumen"/>
    <property type="evidence" value="ECO:0007669"/>
    <property type="project" value="UniProtKB-SubCell"/>
</dbReference>
<feature type="chain" id="PRO_5040932433" description="protein disulfide-isomerase" evidence="11">
    <location>
        <begin position="28"/>
        <end position="516"/>
    </location>
</feature>
<dbReference type="Gene3D" id="3.40.30.10">
    <property type="entry name" value="Glutaredoxin"/>
    <property type="match status" value="4"/>
</dbReference>
<dbReference type="PROSITE" id="PS51352">
    <property type="entry name" value="THIOREDOXIN_2"/>
    <property type="match status" value="2"/>
</dbReference>
<dbReference type="Pfam" id="PF00085">
    <property type="entry name" value="Thioredoxin"/>
    <property type="match status" value="2"/>
</dbReference>
<dbReference type="EMBL" id="JANBOH010000325">
    <property type="protein sequence ID" value="KAJ1642878.1"/>
    <property type="molecule type" value="Genomic_DNA"/>
</dbReference>
<dbReference type="NCBIfam" id="TIGR01130">
    <property type="entry name" value="ER_PDI_fam"/>
    <property type="match status" value="1"/>
</dbReference>
<proteinExistence type="inferred from homology"/>
<dbReference type="CDD" id="cd02961">
    <property type="entry name" value="PDI_a_family"/>
    <property type="match status" value="1"/>
</dbReference>
<evidence type="ECO:0000256" key="5">
    <source>
        <dbReference type="ARBA" id="ARBA00022729"/>
    </source>
</evidence>
<comment type="similarity">
    <text evidence="3">Belongs to the protein disulfide isomerase family.</text>
</comment>
<dbReference type="Proteomes" id="UP001145021">
    <property type="component" value="Unassembled WGS sequence"/>
</dbReference>
<dbReference type="GO" id="GO:0003756">
    <property type="term" value="F:protein disulfide isomerase activity"/>
    <property type="evidence" value="ECO:0007669"/>
    <property type="project" value="UniProtKB-EC"/>
</dbReference>
<feature type="disulfide bond" description="Redox-active" evidence="10">
    <location>
        <begin position="61"/>
        <end position="64"/>
    </location>
</feature>
<evidence type="ECO:0000256" key="9">
    <source>
        <dbReference type="ARBA" id="ARBA00023284"/>
    </source>
</evidence>
<dbReference type="PANTHER" id="PTHR18929">
    <property type="entry name" value="PROTEIN DISULFIDE ISOMERASE"/>
    <property type="match status" value="1"/>
</dbReference>
<feature type="disulfide bond" description="Redox-active" evidence="10">
    <location>
        <begin position="393"/>
        <end position="396"/>
    </location>
</feature>
<dbReference type="InterPro" id="IPR036249">
    <property type="entry name" value="Thioredoxin-like_sf"/>
</dbReference>
<gene>
    <name evidence="13" type="primary">PDI1_2</name>
    <name evidence="13" type="ORF">LPJ64_005306</name>
</gene>
<evidence type="ECO:0000256" key="2">
    <source>
        <dbReference type="ARBA" id="ARBA00004319"/>
    </source>
</evidence>
<feature type="domain" description="Thioredoxin" evidence="12">
    <location>
        <begin position="343"/>
        <end position="474"/>
    </location>
</feature>
<dbReference type="Pfam" id="PF13848">
    <property type="entry name" value="Thioredoxin_6"/>
    <property type="match status" value="1"/>
</dbReference>
<dbReference type="CDD" id="cd02982">
    <property type="entry name" value="PDI_b'_family"/>
    <property type="match status" value="1"/>
</dbReference>
<protein>
    <recommendedName>
        <fullName evidence="4">protein disulfide-isomerase</fullName>
        <ecNumber evidence="4">5.3.4.1</ecNumber>
    </recommendedName>
</protein>
<evidence type="ECO:0000313" key="13">
    <source>
        <dbReference type="EMBL" id="KAJ1642878.1"/>
    </source>
</evidence>
<dbReference type="PRINTS" id="PR00421">
    <property type="entry name" value="THIOREDOXIN"/>
</dbReference>
<evidence type="ECO:0000256" key="8">
    <source>
        <dbReference type="ARBA" id="ARBA00023235"/>
    </source>
</evidence>
<evidence type="ECO:0000256" key="6">
    <source>
        <dbReference type="ARBA" id="ARBA00022737"/>
    </source>
</evidence>
<evidence type="ECO:0000256" key="11">
    <source>
        <dbReference type="SAM" id="SignalP"/>
    </source>
</evidence>
<evidence type="ECO:0000256" key="10">
    <source>
        <dbReference type="PIRSR" id="PIRSR605792-51"/>
    </source>
</evidence>
<dbReference type="GO" id="GO:0034976">
    <property type="term" value="P:response to endoplasmic reticulum stress"/>
    <property type="evidence" value="ECO:0007669"/>
    <property type="project" value="TreeGrafter"/>
</dbReference>
<evidence type="ECO:0000256" key="4">
    <source>
        <dbReference type="ARBA" id="ARBA00012723"/>
    </source>
</evidence>
<comment type="subcellular location">
    <subcellularLocation>
        <location evidence="2">Endoplasmic reticulum lumen</location>
    </subcellularLocation>
</comment>
<comment type="caution">
    <text evidence="13">The sequence shown here is derived from an EMBL/GenBank/DDBJ whole genome shotgun (WGS) entry which is preliminary data.</text>
</comment>
<sequence>MKLTGALSLTTAVAAWAASGLVATVFAESAESAVKVLTNNDFLLWSKDQSLALVEFYAPWCGYCQAMAPAYEMAASALKKDKIPLAKVDCTTEITVCDDMGIEGFPTLKVVKGGMFAPYNGTRQEASIVSYMRKHSKPALQKIKPVNFDNFIDSGHIVVVGFADDNANDLAALKTVAEESFDEYLFGYVSDKSVAKKFGVPYPGIAVFKDFDTRKDIYEFTRDADKLRLAIRSSSIPVLGELSAQTFGSYVRSGIPIGLLFYDSQEMRQELQQEFLVLAVKYKQDLSLALVDARIYHKHAKSLNLQSKWPAFAIQEPAKHLKYLFPHFKVLTAEKVDQFVSEFVSGKLEPNFKSQPIPAKNDAGVFELVAKQFNDVVFDRSKDVLIEFYAPWCIYCKRMAKAYADLGDTFKENPNMVIAKMDATANDIPSGDPGFQFPGFPTVVLVRAGDNAIIRYNGDRTLSSMIGFIKKHAIHSSTYEKPEAIEKIGEMQQHVYIEAPKDAVGYTPKETRHIEL</sequence>
<evidence type="ECO:0000256" key="7">
    <source>
        <dbReference type="ARBA" id="ARBA00022824"/>
    </source>
</evidence>
<dbReference type="CDD" id="cd02995">
    <property type="entry name" value="PDI_a_PDI_a'_C"/>
    <property type="match status" value="1"/>
</dbReference>
<organism evidence="13 14">
    <name type="scientific">Coemansia asiatica</name>
    <dbReference type="NCBI Taxonomy" id="1052880"/>
    <lineage>
        <taxon>Eukaryota</taxon>
        <taxon>Fungi</taxon>
        <taxon>Fungi incertae sedis</taxon>
        <taxon>Zoopagomycota</taxon>
        <taxon>Kickxellomycotina</taxon>
        <taxon>Kickxellomycetes</taxon>
        <taxon>Kickxellales</taxon>
        <taxon>Kickxellaceae</taxon>
        <taxon>Coemansia</taxon>
    </lineage>
</organism>
<dbReference type="CDD" id="cd02981">
    <property type="entry name" value="PDI_b_family"/>
    <property type="match status" value="1"/>
</dbReference>
<feature type="domain" description="Thioredoxin" evidence="12">
    <location>
        <begin position="17"/>
        <end position="137"/>
    </location>
</feature>
<evidence type="ECO:0000256" key="1">
    <source>
        <dbReference type="ARBA" id="ARBA00001182"/>
    </source>
</evidence>
<dbReference type="PROSITE" id="PS00194">
    <property type="entry name" value="THIOREDOXIN_1"/>
    <property type="match status" value="1"/>
</dbReference>
<dbReference type="PANTHER" id="PTHR18929:SF132">
    <property type="entry name" value="PROTEIN DISULFIDE-ISOMERASE A3"/>
    <property type="match status" value="1"/>
</dbReference>
<dbReference type="InterPro" id="IPR013766">
    <property type="entry name" value="Thioredoxin_domain"/>
</dbReference>
<dbReference type="SUPFAM" id="SSF52833">
    <property type="entry name" value="Thioredoxin-like"/>
    <property type="match status" value="4"/>
</dbReference>
<reference evidence="13" key="1">
    <citation type="submission" date="2022-07" db="EMBL/GenBank/DDBJ databases">
        <title>Phylogenomic reconstructions and comparative analyses of Kickxellomycotina fungi.</title>
        <authorList>
            <person name="Reynolds N.K."/>
            <person name="Stajich J.E."/>
            <person name="Barry K."/>
            <person name="Grigoriev I.V."/>
            <person name="Crous P."/>
            <person name="Smith M.E."/>
        </authorList>
    </citation>
    <scope>NUCLEOTIDE SEQUENCE</scope>
    <source>
        <strain evidence="13">NBRC 105413</strain>
    </source>
</reference>
<keyword evidence="9 10" id="KW-0676">Redox-active center</keyword>
<accession>A0A9W7XHH0</accession>
<comment type="catalytic activity">
    <reaction evidence="1">
        <text>Catalyzes the rearrangement of -S-S- bonds in proteins.</text>
        <dbReference type="EC" id="5.3.4.1"/>
    </reaction>
</comment>
<evidence type="ECO:0000256" key="3">
    <source>
        <dbReference type="ARBA" id="ARBA00006347"/>
    </source>
</evidence>
<keyword evidence="5 11" id="KW-0732">Signal</keyword>
<dbReference type="InterPro" id="IPR005792">
    <property type="entry name" value="Prot_disulphide_isomerase"/>
</dbReference>
<keyword evidence="10" id="KW-1015">Disulfide bond</keyword>
<evidence type="ECO:0000313" key="14">
    <source>
        <dbReference type="Proteomes" id="UP001145021"/>
    </source>
</evidence>
<dbReference type="EC" id="5.3.4.1" evidence="4"/>
<evidence type="ECO:0000259" key="12">
    <source>
        <dbReference type="PROSITE" id="PS51352"/>
    </source>
</evidence>
<keyword evidence="14" id="KW-1185">Reference proteome</keyword>
<dbReference type="GO" id="GO:0006457">
    <property type="term" value="P:protein folding"/>
    <property type="evidence" value="ECO:0007669"/>
    <property type="project" value="TreeGrafter"/>
</dbReference>
<keyword evidence="7" id="KW-0256">Endoplasmic reticulum</keyword>
<dbReference type="AlphaFoldDB" id="A0A9W7XHH0"/>
<dbReference type="InterPro" id="IPR017937">
    <property type="entry name" value="Thioredoxin_CS"/>
</dbReference>
<feature type="signal peptide" evidence="11">
    <location>
        <begin position="1"/>
        <end position="27"/>
    </location>
</feature>
<name>A0A9W7XHH0_9FUNG</name>